<dbReference type="Proteomes" id="UP000033423">
    <property type="component" value="Unassembled WGS sequence"/>
</dbReference>
<gene>
    <name evidence="1" type="ORF">MBAV_006303</name>
</gene>
<keyword evidence="2" id="KW-1185">Reference proteome</keyword>
<protein>
    <submittedName>
        <fullName evidence="1">Uncharacterized protein</fullName>
    </submittedName>
</protein>
<evidence type="ECO:0000313" key="2">
    <source>
        <dbReference type="Proteomes" id="UP000033423"/>
    </source>
</evidence>
<evidence type="ECO:0000313" key="1">
    <source>
        <dbReference type="EMBL" id="KJU81506.1"/>
    </source>
</evidence>
<comment type="caution">
    <text evidence="1">The sequence shown here is derived from an EMBL/GenBank/DDBJ whole genome shotgun (WGS) entry which is preliminary data.</text>
</comment>
<sequence length="123" mass="13760">MAVDDFIEYYDEVRKSKITILLDADKNVVAIGFCFKDNPFPLSRIFSPEMKTFISMPDGFRPVPWQAPPGFEFMAPPTGQKGCSGCGGGQRQEMTKTTDENGNVVYKTQVYMDKADDIKKDGT</sequence>
<dbReference type="AlphaFoldDB" id="A0A0F3GHZ0"/>
<accession>A0A0F3GHZ0</accession>
<organism evidence="1 2">
    <name type="scientific">Candidatus Magnetobacterium bavaricum</name>
    <dbReference type="NCBI Taxonomy" id="29290"/>
    <lineage>
        <taxon>Bacteria</taxon>
        <taxon>Pseudomonadati</taxon>
        <taxon>Nitrospirota</taxon>
        <taxon>Thermodesulfovibrionia</taxon>
        <taxon>Thermodesulfovibrionales</taxon>
        <taxon>Candidatus Magnetobacteriaceae</taxon>
        <taxon>Candidatus Magnetobacterium</taxon>
    </lineage>
</organism>
<name>A0A0F3GHZ0_9BACT</name>
<proteinExistence type="predicted"/>
<reference evidence="1 2" key="1">
    <citation type="submission" date="2015-02" db="EMBL/GenBank/DDBJ databases">
        <title>Single-cell genomics of uncultivated deep-branching MTB reveals a conserved set of magnetosome genes.</title>
        <authorList>
            <person name="Kolinko S."/>
            <person name="Richter M."/>
            <person name="Glockner F.O."/>
            <person name="Brachmann A."/>
            <person name="Schuler D."/>
        </authorList>
    </citation>
    <scope>NUCLEOTIDE SEQUENCE [LARGE SCALE GENOMIC DNA]</scope>
    <source>
        <strain evidence="1">TM-1</strain>
    </source>
</reference>
<dbReference type="EMBL" id="LACI01002660">
    <property type="protein sequence ID" value="KJU81506.1"/>
    <property type="molecule type" value="Genomic_DNA"/>
</dbReference>